<comment type="caution">
    <text evidence="4">The sequence shown here is derived from an EMBL/GenBank/DDBJ whole genome shotgun (WGS) entry which is preliminary data.</text>
</comment>
<dbReference type="SUPFAM" id="SSF50985">
    <property type="entry name" value="RCC1/BLIP-II"/>
    <property type="match status" value="2"/>
</dbReference>
<dbReference type="InterPro" id="IPR051625">
    <property type="entry name" value="Signaling_Regulatory_Domain"/>
</dbReference>
<keyword evidence="1" id="KW-0677">Repeat</keyword>
<evidence type="ECO:0000256" key="1">
    <source>
        <dbReference type="ARBA" id="ARBA00022737"/>
    </source>
</evidence>
<proteinExistence type="predicted"/>
<reference evidence="4" key="1">
    <citation type="submission" date="2022-11" db="EMBL/GenBank/DDBJ databases">
        <authorList>
            <person name="Morgan W.R."/>
            <person name="Tartar A."/>
        </authorList>
    </citation>
    <scope>NUCLEOTIDE SEQUENCE</scope>
    <source>
        <strain evidence="4">ARSEF 373</strain>
    </source>
</reference>
<keyword evidence="5" id="KW-1185">Reference proteome</keyword>
<gene>
    <name evidence="4" type="ORF">N0F65_002818</name>
</gene>
<dbReference type="PROSITE" id="PS50012">
    <property type="entry name" value="RCC1_3"/>
    <property type="match status" value="2"/>
</dbReference>
<evidence type="ECO:0000256" key="2">
    <source>
        <dbReference type="PROSITE-ProRule" id="PRU00235"/>
    </source>
</evidence>
<dbReference type="AlphaFoldDB" id="A0AAV2ZG93"/>
<reference evidence="4" key="2">
    <citation type="journal article" date="2023" name="Microbiol Resour">
        <title>Decontamination and Annotation of the Draft Genome Sequence of the Oomycete Lagenidium giganteum ARSEF 373.</title>
        <authorList>
            <person name="Morgan W.R."/>
            <person name="Tartar A."/>
        </authorList>
    </citation>
    <scope>NUCLEOTIDE SEQUENCE</scope>
    <source>
        <strain evidence="4">ARSEF 373</strain>
    </source>
</reference>
<protein>
    <submittedName>
        <fullName evidence="4">Uncharacterized protein</fullName>
    </submittedName>
</protein>
<sequence>MTCVENMLENHNLARMQVRHVVGQTGCFCMDCLKHRKQEWRIGDVNPAVVGPRDHWKQFAWGNAERLALCIETPSSFVLPIVFPLIKEKIHVHDSRRRNLLIERDAKFTTVASGKYHTLMLSGTVFGQADSRLHGINLCLLSQSVFAFGDNSYGALGHSQQEDPIETSPFNGTPIRVDQGISEVDGGVQMIAASGYASFALGQESKKRGSVDDNRRGTTLPHRRSSNAPDLAALFRARQEDLKKKIVYNHRNTNFSHASVFSWGRGDRGILGLGDSQSSHTPRIIECFNTMRVQQVSAGLHHVLVLTELDGVYAFGDGAHGKLGVGDTYKRVSPARIYALEGLNFKCLQEMITPSQLRAKQLSIGKYIHGVEESMGPNACTHSRLGHNDDQMRLKPARINYFRGRRPDTPRPCGPGAVAHTDNWDIEILGIVVDEVRHENIRRIDAGERHSLAISENRNLWVWGQGIHGEYDAPKPDFATTSILTPTKASHHCVDSRVWVELPGMELVNAVAGRGRTLVWGDRGECFHLWGCLMPGCSCEGFAAIDKEEQQKSAISFTACFAGTTICSSLPEHENLSSGSFRIIYKCGPCGVKMMCIACAHQCHVDHCLELAWTLENTLSRDCDCYDSGKCSFDDQNEPQFDEDEASNE</sequence>
<organism evidence="4 5">
    <name type="scientific">Lagenidium giganteum</name>
    <dbReference type="NCBI Taxonomy" id="4803"/>
    <lineage>
        <taxon>Eukaryota</taxon>
        <taxon>Sar</taxon>
        <taxon>Stramenopiles</taxon>
        <taxon>Oomycota</taxon>
        <taxon>Peronosporomycetes</taxon>
        <taxon>Pythiales</taxon>
        <taxon>Pythiaceae</taxon>
    </lineage>
</organism>
<dbReference type="Proteomes" id="UP001146120">
    <property type="component" value="Unassembled WGS sequence"/>
</dbReference>
<dbReference type="Pfam" id="PF13540">
    <property type="entry name" value="RCC1_2"/>
    <property type="match status" value="1"/>
</dbReference>
<dbReference type="EMBL" id="DAKRPA010000019">
    <property type="protein sequence ID" value="DBA03410.1"/>
    <property type="molecule type" value="Genomic_DNA"/>
</dbReference>
<evidence type="ECO:0000313" key="4">
    <source>
        <dbReference type="EMBL" id="DBA03410.1"/>
    </source>
</evidence>
<accession>A0AAV2ZG93</accession>
<name>A0AAV2ZG93_9STRA</name>
<feature type="repeat" description="RCC1" evidence="2">
    <location>
        <begin position="258"/>
        <end position="309"/>
    </location>
</feature>
<dbReference type="Gene3D" id="2.130.10.30">
    <property type="entry name" value="Regulator of chromosome condensation 1/beta-lactamase-inhibitor protein II"/>
    <property type="match status" value="3"/>
</dbReference>
<dbReference type="PRINTS" id="PR00633">
    <property type="entry name" value="RCCNDNSATION"/>
</dbReference>
<dbReference type="PANTHER" id="PTHR22872">
    <property type="entry name" value="BTK-BINDING PROTEIN-RELATED"/>
    <property type="match status" value="1"/>
</dbReference>
<dbReference type="Pfam" id="PF00415">
    <property type="entry name" value="RCC1"/>
    <property type="match status" value="1"/>
</dbReference>
<feature type="repeat" description="RCC1" evidence="2">
    <location>
        <begin position="143"/>
        <end position="204"/>
    </location>
</feature>
<dbReference type="InterPro" id="IPR000408">
    <property type="entry name" value="Reg_chr_condens"/>
</dbReference>
<evidence type="ECO:0000313" key="5">
    <source>
        <dbReference type="Proteomes" id="UP001146120"/>
    </source>
</evidence>
<feature type="compositionally biased region" description="Basic and acidic residues" evidence="3">
    <location>
        <begin position="207"/>
        <end position="216"/>
    </location>
</feature>
<feature type="region of interest" description="Disordered" evidence="3">
    <location>
        <begin position="207"/>
        <end position="226"/>
    </location>
</feature>
<evidence type="ECO:0000256" key="3">
    <source>
        <dbReference type="SAM" id="MobiDB-lite"/>
    </source>
</evidence>
<dbReference type="InterPro" id="IPR009091">
    <property type="entry name" value="RCC1/BLIP-II"/>
</dbReference>